<dbReference type="SUPFAM" id="SSF56935">
    <property type="entry name" value="Porins"/>
    <property type="match status" value="1"/>
</dbReference>
<feature type="chain" id="PRO_5011506932" evidence="1">
    <location>
        <begin position="25"/>
        <end position="1006"/>
    </location>
</feature>
<reference evidence="3 4" key="1">
    <citation type="submission" date="2016-10" db="EMBL/GenBank/DDBJ databases">
        <authorList>
            <person name="de Groot N.N."/>
        </authorList>
    </citation>
    <scope>NUCLEOTIDE SEQUENCE [LARGE SCALE GENOMIC DNA]</scope>
    <source>
        <strain evidence="3 4">DSM 25186</strain>
    </source>
</reference>
<dbReference type="NCBIfam" id="TIGR04056">
    <property type="entry name" value="OMP_RagA_SusC"/>
    <property type="match status" value="1"/>
</dbReference>
<evidence type="ECO:0000259" key="2">
    <source>
        <dbReference type="Pfam" id="PF07715"/>
    </source>
</evidence>
<dbReference type="InterPro" id="IPR037066">
    <property type="entry name" value="Plug_dom_sf"/>
</dbReference>
<feature type="signal peptide" evidence="1">
    <location>
        <begin position="1"/>
        <end position="24"/>
    </location>
</feature>
<dbReference type="RefSeq" id="WP_089682602.1">
    <property type="nucleotide sequence ID" value="NZ_FNFO01000004.1"/>
</dbReference>
<dbReference type="AlphaFoldDB" id="A0A1G9HLZ6"/>
<dbReference type="STRING" id="1075417.SAMN05421823_104473"/>
<dbReference type="SUPFAM" id="SSF49464">
    <property type="entry name" value="Carboxypeptidase regulatory domain-like"/>
    <property type="match status" value="1"/>
</dbReference>
<dbReference type="EMBL" id="FNFO01000004">
    <property type="protein sequence ID" value="SDL13796.1"/>
    <property type="molecule type" value="Genomic_DNA"/>
</dbReference>
<dbReference type="InterPro" id="IPR023996">
    <property type="entry name" value="TonB-dep_OMP_SusC/RagA"/>
</dbReference>
<dbReference type="NCBIfam" id="TIGR04057">
    <property type="entry name" value="SusC_RagA_signa"/>
    <property type="match status" value="1"/>
</dbReference>
<dbReference type="InterPro" id="IPR012910">
    <property type="entry name" value="Plug_dom"/>
</dbReference>
<proteinExistence type="predicted"/>
<keyword evidence="1" id="KW-0732">Signal</keyword>
<dbReference type="Pfam" id="PF13620">
    <property type="entry name" value="CarboxypepD_reg"/>
    <property type="match status" value="1"/>
</dbReference>
<dbReference type="Gene3D" id="2.170.130.10">
    <property type="entry name" value="TonB-dependent receptor, plug domain"/>
    <property type="match status" value="1"/>
</dbReference>
<accession>A0A1G9HLZ6</accession>
<organism evidence="3 4">
    <name type="scientific">Catalinimonas alkaloidigena</name>
    <dbReference type="NCBI Taxonomy" id="1075417"/>
    <lineage>
        <taxon>Bacteria</taxon>
        <taxon>Pseudomonadati</taxon>
        <taxon>Bacteroidota</taxon>
        <taxon>Cytophagia</taxon>
        <taxon>Cytophagales</taxon>
        <taxon>Catalimonadaceae</taxon>
        <taxon>Catalinimonas</taxon>
    </lineage>
</organism>
<dbReference type="Proteomes" id="UP000198510">
    <property type="component" value="Unassembled WGS sequence"/>
</dbReference>
<evidence type="ECO:0000256" key="1">
    <source>
        <dbReference type="SAM" id="SignalP"/>
    </source>
</evidence>
<name>A0A1G9HLZ6_9BACT</name>
<dbReference type="InterPro" id="IPR008969">
    <property type="entry name" value="CarboxyPept-like_regulatory"/>
</dbReference>
<dbReference type="Gene3D" id="2.60.40.1120">
    <property type="entry name" value="Carboxypeptidase-like, regulatory domain"/>
    <property type="match status" value="1"/>
</dbReference>
<dbReference type="Pfam" id="PF07715">
    <property type="entry name" value="Plug"/>
    <property type="match status" value="1"/>
</dbReference>
<evidence type="ECO:0000313" key="3">
    <source>
        <dbReference type="EMBL" id="SDL13796.1"/>
    </source>
</evidence>
<protein>
    <submittedName>
        <fullName evidence="3">TonB-linked outer membrane protein, SusC/RagA family</fullName>
    </submittedName>
</protein>
<keyword evidence="4" id="KW-1185">Reference proteome</keyword>
<sequence>MKNYVSISLVVAALFALLPQALWAQTTPKTTISGLVRSPDGAPVEGAVVRSDQDAAEAVTDATGAFSLETSPSARLTISAPGFQPREVDATAEDLTVDLTAADALVQVAYRQVDSDHLPGAVSVVNLPDILDENYITYPLDGLEAYAGGFNGNLWGMTDNLVLIDGVPREIGSIMPTEIEQITFLKGVAAVALYGSRGAKGVIAITTKKGRIHDRQQIRVRANTGQYVPKQYPKYLGSAEYMTLYNEARRNDGLEPLYSDETIYNYAAGLNPYRYPNVNYYSPEYLKKTYNRSDATMEISGGNAMARYYTNVGFWTEGSLMNFGEARNNYAQRFNIRGNVDIDLNDYISCEIGAAAIYYNGRGVNTDYWNSAATLRPYRFAPLIPISMVEESDEASQQLISNSNHLIDGQYLLGGTQLDQTNPFAATYAGGYNKFTSRQFQFNTGISANLRNLLKGLTFQSRFGVDYQTSYNQSYNNNYAVYQPTWNTYAGFDQISSLTKYGQDSKSGVQNISGSWYGQTVAFSGQFNYQTTVRDDHHLSAMLIAAGFQQARSAMYHKTSNANLGLHLGYDFRNKYFVDFNGALVHSAKLPKGNRMAPSPSVSLGWLVSEEGFLKSVAALDHLKLYASAGVLHTDLDIDDYYLYQSIYTQTDGSWYSWRDGALNRSTDSRRGENPDLTFARREELNLGLEASLFNRALTLNGSVFANKLKGNVVQASVLYPSYFATGWPNSSFIPYVNYDDDQRIGFDFNVNLNRRLGQVDWTLGLSGMYFETKATKRAEMYENAYQNRAGKPLDAIWGLESEGFFRDEEDILNATPQAFGEVKPGDLKYKDQNGDGVIDTQDEVYLGRGGWFGAPLTTGVHLTAKWKNFTLFALGVGRFGAQAMKDNAYFWVDGEDKYSVVVRDRWTEATAATATYPRLTTLNSNNNFRASDFWLYSTNRFDLAKVQLSYQLPAGVLGNKFLRELGVYVSGANLLTLAPEREMLELNVGSAPQTRFYNLGVKALF</sequence>
<dbReference type="InterPro" id="IPR023997">
    <property type="entry name" value="TonB-dep_OMP_SusC/RagA_CS"/>
</dbReference>
<evidence type="ECO:0000313" key="4">
    <source>
        <dbReference type="Proteomes" id="UP000198510"/>
    </source>
</evidence>
<gene>
    <name evidence="3" type="ORF">SAMN05421823_104473</name>
</gene>
<dbReference type="OrthoDB" id="9768177at2"/>
<feature type="domain" description="TonB-dependent receptor plug" evidence="2">
    <location>
        <begin position="151"/>
        <end position="202"/>
    </location>
</feature>